<keyword evidence="2" id="KW-1185">Reference proteome</keyword>
<evidence type="ECO:0000313" key="1">
    <source>
        <dbReference type="EMBL" id="GFY52888.1"/>
    </source>
</evidence>
<name>A0A8X6XGJ5_9ARAC</name>
<accession>A0A8X6XGJ5</accession>
<gene>
    <name evidence="1" type="ORF">TNIN_12431</name>
</gene>
<dbReference type="EMBL" id="BMAV01008949">
    <property type="protein sequence ID" value="GFY52888.1"/>
    <property type="molecule type" value="Genomic_DNA"/>
</dbReference>
<dbReference type="AlphaFoldDB" id="A0A8X6XGJ5"/>
<organism evidence="1 2">
    <name type="scientific">Trichonephila inaurata madagascariensis</name>
    <dbReference type="NCBI Taxonomy" id="2747483"/>
    <lineage>
        <taxon>Eukaryota</taxon>
        <taxon>Metazoa</taxon>
        <taxon>Ecdysozoa</taxon>
        <taxon>Arthropoda</taxon>
        <taxon>Chelicerata</taxon>
        <taxon>Arachnida</taxon>
        <taxon>Araneae</taxon>
        <taxon>Araneomorphae</taxon>
        <taxon>Entelegynae</taxon>
        <taxon>Araneoidea</taxon>
        <taxon>Nephilidae</taxon>
        <taxon>Trichonephila</taxon>
        <taxon>Trichonephila inaurata</taxon>
    </lineage>
</organism>
<dbReference type="Proteomes" id="UP000886998">
    <property type="component" value="Unassembled WGS sequence"/>
</dbReference>
<proteinExistence type="predicted"/>
<evidence type="ECO:0000313" key="2">
    <source>
        <dbReference type="Proteomes" id="UP000886998"/>
    </source>
</evidence>
<dbReference type="OrthoDB" id="6434707at2759"/>
<protein>
    <submittedName>
        <fullName evidence="1">Uncharacterized protein</fullName>
    </submittedName>
</protein>
<comment type="caution">
    <text evidence="1">The sequence shown here is derived from an EMBL/GenBank/DDBJ whole genome shotgun (WGS) entry which is preliminary data.</text>
</comment>
<reference evidence="1" key="1">
    <citation type="submission" date="2020-08" db="EMBL/GenBank/DDBJ databases">
        <title>Multicomponent nature underlies the extraordinary mechanical properties of spider dragline silk.</title>
        <authorList>
            <person name="Kono N."/>
            <person name="Nakamura H."/>
            <person name="Mori M."/>
            <person name="Yoshida Y."/>
            <person name="Ohtoshi R."/>
            <person name="Malay A.D."/>
            <person name="Moran D.A.P."/>
            <person name="Tomita M."/>
            <person name="Numata K."/>
            <person name="Arakawa K."/>
        </authorList>
    </citation>
    <scope>NUCLEOTIDE SEQUENCE</scope>
</reference>
<sequence>MDSKNLGNKRQYQPQGSPLRPLLFNLMINDFVNALCNHVPGVLALHFANGLVICTTGKDFELKCSSRNIFGQYPTTSVEHERISKAINFFDLCFCNRNFIHQAG</sequence>